<evidence type="ECO:0000313" key="1">
    <source>
        <dbReference type="EMBL" id="KAJ9101642.1"/>
    </source>
</evidence>
<accession>A0ACC2VT70</accession>
<name>A0ACC2VT70_9TREE</name>
<keyword evidence="2" id="KW-1185">Reference proteome</keyword>
<protein>
    <submittedName>
        <fullName evidence="1">Uncharacterized protein</fullName>
    </submittedName>
</protein>
<proteinExistence type="predicted"/>
<sequence>MPLPLHLHTAQERRAASTVPPPSQSHHVIAPSRLRNLFTPNKSATFAVTVTIHSIQNVPQVQGSFSVGWKFRDAERRGKAKVDVKGPLPFPHEKKQERHSLDDADSHVNSAASSTHTVDDP</sequence>
<dbReference type="Proteomes" id="UP001230649">
    <property type="component" value="Unassembled WGS sequence"/>
</dbReference>
<dbReference type="EMBL" id="JASBWS010000068">
    <property type="protein sequence ID" value="KAJ9101642.1"/>
    <property type="molecule type" value="Genomic_DNA"/>
</dbReference>
<gene>
    <name evidence="1" type="ORF">QFC20_005173</name>
</gene>
<organism evidence="1 2">
    <name type="scientific">Naganishia adeliensis</name>
    <dbReference type="NCBI Taxonomy" id="92952"/>
    <lineage>
        <taxon>Eukaryota</taxon>
        <taxon>Fungi</taxon>
        <taxon>Dikarya</taxon>
        <taxon>Basidiomycota</taxon>
        <taxon>Agaricomycotina</taxon>
        <taxon>Tremellomycetes</taxon>
        <taxon>Filobasidiales</taxon>
        <taxon>Filobasidiaceae</taxon>
        <taxon>Naganishia</taxon>
    </lineage>
</organism>
<comment type="caution">
    <text evidence="1">The sequence shown here is derived from an EMBL/GenBank/DDBJ whole genome shotgun (WGS) entry which is preliminary data.</text>
</comment>
<evidence type="ECO:0000313" key="2">
    <source>
        <dbReference type="Proteomes" id="UP001230649"/>
    </source>
</evidence>
<reference evidence="1" key="1">
    <citation type="submission" date="2023-04" db="EMBL/GenBank/DDBJ databases">
        <title>Draft Genome sequencing of Naganishia species isolated from polar environments using Oxford Nanopore Technology.</title>
        <authorList>
            <person name="Leo P."/>
            <person name="Venkateswaran K."/>
        </authorList>
    </citation>
    <scope>NUCLEOTIDE SEQUENCE</scope>
    <source>
        <strain evidence="1">MNA-CCFEE 5262</strain>
    </source>
</reference>